<dbReference type="AlphaFoldDB" id="A0AAW9H8R4"/>
<sequence>MSELYSYIEETGVVVPDASDIKEGVETEFKGALGENMSTAPDTPQGRLISGEVSARRAVAVNNATLANQINPTLATGVFLESICALLGITRKSESPSVISGVLLTGIPLTEIPAGSRARSDSGDYFATTQRVVLDTSGRATVDFSSVELGAITCPAGGLITVVDAVLGWETVSNINAAVPGEARQSDIALRTQRQLRLARQGISTVEAQISGLYEIDGVHSLAYLENISHEFATIDGIYMKPHSVWACVYGGADTEIAASLLKNKTDGAGWNGGVSVTVIEENAEIPYTVLFDRPTEVPITVVARVRKGQSALNPTTVVPDAMLQYAAGELDGERGFVVGGNVSPFELAGAVSMLQAGVFVQQVLISRDGETPDAREIDIVKNEIPTLTRENITVIMV</sequence>
<gene>
    <name evidence="2" type="ORF">SOV92_21445</name>
</gene>
<dbReference type="InterPro" id="IPR006949">
    <property type="entry name" value="Barrel_Baseplate_J-like"/>
</dbReference>
<evidence type="ECO:0000313" key="3">
    <source>
        <dbReference type="Proteomes" id="UP001269968"/>
    </source>
</evidence>
<protein>
    <submittedName>
        <fullName evidence="2">Baseplate J/gp47 family protein</fullName>
    </submittedName>
</protein>
<evidence type="ECO:0000313" key="2">
    <source>
        <dbReference type="EMBL" id="MDY4380335.1"/>
    </source>
</evidence>
<accession>A0AAW9H8R4</accession>
<dbReference type="EMBL" id="JAXHOZ010000091">
    <property type="protein sequence ID" value="MDY4380335.1"/>
    <property type="molecule type" value="Genomic_DNA"/>
</dbReference>
<organism evidence="2 3">
    <name type="scientific">Pectobacterium brasiliense</name>
    <dbReference type="NCBI Taxonomy" id="180957"/>
    <lineage>
        <taxon>Bacteria</taxon>
        <taxon>Pseudomonadati</taxon>
        <taxon>Pseudomonadota</taxon>
        <taxon>Gammaproteobacteria</taxon>
        <taxon>Enterobacterales</taxon>
        <taxon>Pectobacteriaceae</taxon>
        <taxon>Pectobacterium</taxon>
    </lineage>
</organism>
<feature type="domain" description="Baseplate protein J-like barrel" evidence="1">
    <location>
        <begin position="102"/>
        <end position="180"/>
    </location>
</feature>
<dbReference type="RefSeq" id="WP_320715197.1">
    <property type="nucleotide sequence ID" value="NZ_JAXHOZ010000091.1"/>
</dbReference>
<name>A0AAW9H8R4_9GAMM</name>
<dbReference type="Proteomes" id="UP001269968">
    <property type="component" value="Unassembled WGS sequence"/>
</dbReference>
<comment type="caution">
    <text evidence="2">The sequence shown here is derived from an EMBL/GenBank/DDBJ whole genome shotgun (WGS) entry which is preliminary data.</text>
</comment>
<evidence type="ECO:0000259" key="1">
    <source>
        <dbReference type="Pfam" id="PF04865"/>
    </source>
</evidence>
<proteinExistence type="predicted"/>
<reference evidence="2" key="1">
    <citation type="submission" date="2023-11" db="EMBL/GenBank/DDBJ databases">
        <title>Comparative genomics revealed phylogeny of phytopathogenic Pectobacterium aroidearum based on whole-genome sequencing and function of putative horizontal acquire islands in P. aroidearum PccS1.</title>
        <authorList>
            <person name="Fan J."/>
            <person name="Yang L."/>
        </authorList>
    </citation>
    <scope>NUCLEOTIDE SEQUENCE</scope>
    <source>
        <strain evidence="2">NJAU140</strain>
    </source>
</reference>
<dbReference type="Pfam" id="PF04865">
    <property type="entry name" value="Baseplate_J"/>
    <property type="match status" value="1"/>
</dbReference>